<feature type="domain" description="Isopenicillin N synthase-like Fe(2+) 2OG dioxygenase" evidence="1">
    <location>
        <begin position="288"/>
        <end position="363"/>
    </location>
</feature>
<evidence type="ECO:0000313" key="4">
    <source>
        <dbReference type="EMBL" id="CAL4768832.1"/>
    </source>
</evidence>
<comment type="caution">
    <text evidence="2">The sequence shown here is derived from an EMBL/GenBank/DDBJ whole genome shotgun (WGS) entry which is preliminary data.</text>
</comment>
<proteinExistence type="predicted"/>
<dbReference type="InterPro" id="IPR044861">
    <property type="entry name" value="IPNS-like_FE2OG_OXY"/>
</dbReference>
<protein>
    <submittedName>
        <fullName evidence="4">S-norcoclaurine synthase 1</fullName>
    </submittedName>
</protein>
<evidence type="ECO:0000259" key="1">
    <source>
        <dbReference type="Pfam" id="PF03171"/>
    </source>
</evidence>
<name>A0A9P1BZQ3_9DINO</name>
<organism evidence="2">
    <name type="scientific">Cladocopium goreaui</name>
    <dbReference type="NCBI Taxonomy" id="2562237"/>
    <lineage>
        <taxon>Eukaryota</taxon>
        <taxon>Sar</taxon>
        <taxon>Alveolata</taxon>
        <taxon>Dinophyceae</taxon>
        <taxon>Suessiales</taxon>
        <taxon>Symbiodiniaceae</taxon>
        <taxon>Cladocopium</taxon>
    </lineage>
</organism>
<dbReference type="AlphaFoldDB" id="A0A9P1BZQ3"/>
<gene>
    <name evidence="2" type="ORF">C1SCF055_LOCUS9300</name>
</gene>
<evidence type="ECO:0000313" key="3">
    <source>
        <dbReference type="EMBL" id="CAL1134895.1"/>
    </source>
</evidence>
<feature type="non-terminal residue" evidence="2">
    <location>
        <position position="456"/>
    </location>
</feature>
<dbReference type="SUPFAM" id="SSF51197">
    <property type="entry name" value="Clavaminate synthase-like"/>
    <property type="match status" value="1"/>
</dbReference>
<dbReference type="InterPro" id="IPR027443">
    <property type="entry name" value="IPNS-like_sf"/>
</dbReference>
<reference evidence="2" key="1">
    <citation type="submission" date="2022-10" db="EMBL/GenBank/DDBJ databases">
        <authorList>
            <person name="Chen Y."/>
            <person name="Dougan E. K."/>
            <person name="Chan C."/>
            <person name="Rhodes N."/>
            <person name="Thang M."/>
        </authorList>
    </citation>
    <scope>NUCLEOTIDE SEQUENCE</scope>
</reference>
<keyword evidence="5" id="KW-1185">Reference proteome</keyword>
<dbReference type="OrthoDB" id="288590at2759"/>
<dbReference type="Gene3D" id="2.60.120.330">
    <property type="entry name" value="B-lactam Antibiotic, Isopenicillin N Synthase, Chain"/>
    <property type="match status" value="1"/>
</dbReference>
<dbReference type="Proteomes" id="UP001152797">
    <property type="component" value="Unassembled WGS sequence"/>
</dbReference>
<sequence length="456" mass="50805">MPALDEDKLRFRLRFSSGIVAGTSQYLLRYPANSTVDSFLEEVGSRFALIRDVELVCSIGGFALPPCEPLRQVLRDDEIVTVTACRGKAVAHGGRKRKRTSQHPAPPAPPLSHLLAPCVDPWQAGSGNLLAALRVCGAVFVRIREDVFPDGVPDFPAWHRLWRQATEEPTVFYKRGIVRSRQLRFSKGEDLLRTRVGEGKTHTPDVRYNFGLGKDALRSKAWGDLGWIPEDFGNRLSILAKLIKEELSTASSAHKEPSGTLVAKVLSDCESWAGSRLRHSVYPAEGSCAEHTDYGVVTLQQSTGLGLEFYSRGFWQPLEPPSGFAVLFAGDMLEILTNGEVPALVHRVSPGDVRQSHIIFLQPDRETLVQPLQSCLRNDGTDFPAVFYGEWHQTKTSLAFRGKKSFTTFESQNLQKKRKSEGIKIGHEHHSMPVHASDLHLLLELENLSPQLRPEF</sequence>
<evidence type="ECO:0000313" key="5">
    <source>
        <dbReference type="Proteomes" id="UP001152797"/>
    </source>
</evidence>
<dbReference type="EMBL" id="CAMXCT030000640">
    <property type="protein sequence ID" value="CAL4768832.1"/>
    <property type="molecule type" value="Genomic_DNA"/>
</dbReference>
<dbReference type="EMBL" id="CAMXCT020000640">
    <property type="protein sequence ID" value="CAL1134895.1"/>
    <property type="molecule type" value="Genomic_DNA"/>
</dbReference>
<dbReference type="EMBL" id="CAMXCT010000640">
    <property type="protein sequence ID" value="CAI3981520.1"/>
    <property type="molecule type" value="Genomic_DNA"/>
</dbReference>
<dbReference type="InterPro" id="IPR050231">
    <property type="entry name" value="Iron_ascorbate_oxido_reductase"/>
</dbReference>
<dbReference type="Pfam" id="PF03171">
    <property type="entry name" value="2OG-FeII_Oxy"/>
    <property type="match status" value="1"/>
</dbReference>
<evidence type="ECO:0000313" key="2">
    <source>
        <dbReference type="EMBL" id="CAI3981520.1"/>
    </source>
</evidence>
<reference evidence="3" key="2">
    <citation type="submission" date="2024-04" db="EMBL/GenBank/DDBJ databases">
        <authorList>
            <person name="Chen Y."/>
            <person name="Shah S."/>
            <person name="Dougan E. K."/>
            <person name="Thang M."/>
            <person name="Chan C."/>
        </authorList>
    </citation>
    <scope>NUCLEOTIDE SEQUENCE [LARGE SCALE GENOMIC DNA]</scope>
</reference>
<accession>A0A9P1BZQ3</accession>
<dbReference type="PANTHER" id="PTHR47990">
    <property type="entry name" value="2-OXOGLUTARATE (2OG) AND FE(II)-DEPENDENT OXYGENASE SUPERFAMILY PROTEIN-RELATED"/>
    <property type="match status" value="1"/>
</dbReference>